<name>A0ABT3TX08_9ACTN</name>
<accession>A0ABT3TX08</accession>
<dbReference type="RefSeq" id="WP_266601010.1">
    <property type="nucleotide sequence ID" value="NZ_JAPHNL010000222.1"/>
</dbReference>
<feature type="region of interest" description="Disordered" evidence="1">
    <location>
        <begin position="1"/>
        <end position="26"/>
    </location>
</feature>
<organism evidence="2 3">
    <name type="scientific">Streptomyces beihaiensis</name>
    <dbReference type="NCBI Taxonomy" id="2984495"/>
    <lineage>
        <taxon>Bacteria</taxon>
        <taxon>Bacillati</taxon>
        <taxon>Actinomycetota</taxon>
        <taxon>Actinomycetes</taxon>
        <taxon>Kitasatosporales</taxon>
        <taxon>Streptomycetaceae</taxon>
        <taxon>Streptomyces</taxon>
    </lineage>
</organism>
<evidence type="ECO:0000313" key="2">
    <source>
        <dbReference type="EMBL" id="MCX3061559.1"/>
    </source>
</evidence>
<evidence type="ECO:0000256" key="1">
    <source>
        <dbReference type="SAM" id="MobiDB-lite"/>
    </source>
</evidence>
<comment type="caution">
    <text evidence="2">The sequence shown here is derived from an EMBL/GenBank/DDBJ whole genome shotgun (WGS) entry which is preliminary data.</text>
</comment>
<reference evidence="2" key="1">
    <citation type="submission" date="2022-10" db="EMBL/GenBank/DDBJ databases">
        <title>Streptomyces beihaiensis sp. nov., a chitin degrading actinobacterium, isolated from shrimp pond soil.</title>
        <authorList>
            <person name="Xie J."/>
            <person name="Shen N."/>
        </authorList>
    </citation>
    <scope>NUCLEOTIDE SEQUENCE</scope>
    <source>
        <strain evidence="2">GXMU-J5</strain>
    </source>
</reference>
<evidence type="ECO:0000313" key="3">
    <source>
        <dbReference type="Proteomes" id="UP001163064"/>
    </source>
</evidence>
<dbReference type="Proteomes" id="UP001163064">
    <property type="component" value="Unassembled WGS sequence"/>
</dbReference>
<dbReference type="EMBL" id="JAPHNL010000222">
    <property type="protein sequence ID" value="MCX3061559.1"/>
    <property type="molecule type" value="Genomic_DNA"/>
</dbReference>
<sequence length="96" mass="10434">MSDAPRPGSRPRPRPEEPPRTLVGGVEVDVPNSIPAIRAALPATRRTEFDKAINGAGVDEIHAVMRHWMLEAVPDPEADAILARLAHDEAERRGSV</sequence>
<protein>
    <submittedName>
        <fullName evidence="2">Uncharacterized protein</fullName>
    </submittedName>
</protein>
<keyword evidence="3" id="KW-1185">Reference proteome</keyword>
<proteinExistence type="predicted"/>
<gene>
    <name evidence="2" type="ORF">OFY01_17680</name>
</gene>